<dbReference type="GO" id="GO:1990904">
    <property type="term" value="C:ribonucleoprotein complex"/>
    <property type="evidence" value="ECO:0007669"/>
    <property type="project" value="UniProtKB-KW"/>
</dbReference>
<dbReference type="AlphaFoldDB" id="A0AAP0NC66"/>
<sequence>MRQNRPIPHWIRMRTDNTIREDTLKRNQLLNLTLPEALSISIPPLRRKGESVYRNRGETEEKKIKYSTRSKMKSEKKRDERCLG</sequence>
<evidence type="ECO:0000313" key="5">
    <source>
        <dbReference type="EMBL" id="KAK9269301.1"/>
    </source>
</evidence>
<organism evidence="5 6">
    <name type="scientific">Liquidambar formosana</name>
    <name type="common">Formosan gum</name>
    <dbReference type="NCBI Taxonomy" id="63359"/>
    <lineage>
        <taxon>Eukaryota</taxon>
        <taxon>Viridiplantae</taxon>
        <taxon>Streptophyta</taxon>
        <taxon>Embryophyta</taxon>
        <taxon>Tracheophyta</taxon>
        <taxon>Spermatophyta</taxon>
        <taxon>Magnoliopsida</taxon>
        <taxon>eudicotyledons</taxon>
        <taxon>Gunneridae</taxon>
        <taxon>Pentapetalae</taxon>
        <taxon>Saxifragales</taxon>
        <taxon>Altingiaceae</taxon>
        <taxon>Liquidambar</taxon>
    </lineage>
</organism>
<keyword evidence="3" id="KW-0687">Ribonucleoprotein</keyword>
<comment type="caution">
    <text evidence="5">The sequence shown here is derived from an EMBL/GenBank/DDBJ whole genome shotgun (WGS) entry which is preliminary data.</text>
</comment>
<feature type="compositionally biased region" description="Basic and acidic residues" evidence="4">
    <location>
        <begin position="72"/>
        <end position="84"/>
    </location>
</feature>
<dbReference type="GO" id="GO:0005840">
    <property type="term" value="C:ribosome"/>
    <property type="evidence" value="ECO:0007669"/>
    <property type="project" value="UniProtKB-KW"/>
</dbReference>
<evidence type="ECO:0000256" key="1">
    <source>
        <dbReference type="ARBA" id="ARBA00009339"/>
    </source>
</evidence>
<dbReference type="GO" id="GO:0003735">
    <property type="term" value="F:structural constituent of ribosome"/>
    <property type="evidence" value="ECO:0007669"/>
    <property type="project" value="InterPro"/>
</dbReference>
<dbReference type="InterPro" id="IPR023626">
    <property type="entry name" value="Ribosomal_eL39_dom_sf"/>
</dbReference>
<dbReference type="Pfam" id="PF00832">
    <property type="entry name" value="Ribosomal_L39"/>
    <property type="match status" value="1"/>
</dbReference>
<proteinExistence type="inferred from homology"/>
<dbReference type="Proteomes" id="UP001415857">
    <property type="component" value="Unassembled WGS sequence"/>
</dbReference>
<comment type="similarity">
    <text evidence="1">Belongs to the eukaryotic ribosomal protein eL39 family.</text>
</comment>
<dbReference type="InterPro" id="IPR000077">
    <property type="entry name" value="Ribosomal_eL39"/>
</dbReference>
<keyword evidence="2" id="KW-0689">Ribosomal protein</keyword>
<name>A0AAP0NC66_LIQFO</name>
<feature type="region of interest" description="Disordered" evidence="4">
    <location>
        <begin position="51"/>
        <end position="84"/>
    </location>
</feature>
<protein>
    <recommendedName>
        <fullName evidence="7">Ribosomal protein L39</fullName>
    </recommendedName>
</protein>
<dbReference type="GO" id="GO:0006412">
    <property type="term" value="P:translation"/>
    <property type="evidence" value="ECO:0007669"/>
    <property type="project" value="InterPro"/>
</dbReference>
<feature type="compositionally biased region" description="Basic and acidic residues" evidence="4">
    <location>
        <begin position="51"/>
        <end position="64"/>
    </location>
</feature>
<reference evidence="5 6" key="1">
    <citation type="journal article" date="2024" name="Plant J.">
        <title>Genome sequences and population genomics reveal climatic adaptation and genomic divergence between two closely related sweetgum species.</title>
        <authorList>
            <person name="Xu W.Q."/>
            <person name="Ren C.Q."/>
            <person name="Zhang X.Y."/>
            <person name="Comes H.P."/>
            <person name="Liu X.H."/>
            <person name="Li Y.G."/>
            <person name="Kettle C.J."/>
            <person name="Jalonen R."/>
            <person name="Gaisberger H."/>
            <person name="Ma Y.Z."/>
            <person name="Qiu Y.X."/>
        </authorList>
    </citation>
    <scope>NUCLEOTIDE SEQUENCE [LARGE SCALE GENOMIC DNA]</scope>
    <source>
        <strain evidence="5">Hangzhou</strain>
    </source>
</reference>
<dbReference type="Gene3D" id="1.10.1620.10">
    <property type="entry name" value="Ribosomal protein L39e"/>
    <property type="match status" value="1"/>
</dbReference>
<dbReference type="EMBL" id="JBBPBK010000015">
    <property type="protein sequence ID" value="KAK9269301.1"/>
    <property type="molecule type" value="Genomic_DNA"/>
</dbReference>
<evidence type="ECO:0000256" key="2">
    <source>
        <dbReference type="ARBA" id="ARBA00022980"/>
    </source>
</evidence>
<gene>
    <name evidence="5" type="ORF">L1049_001072</name>
</gene>
<evidence type="ECO:0000313" key="6">
    <source>
        <dbReference type="Proteomes" id="UP001415857"/>
    </source>
</evidence>
<evidence type="ECO:0000256" key="4">
    <source>
        <dbReference type="SAM" id="MobiDB-lite"/>
    </source>
</evidence>
<evidence type="ECO:0000256" key="3">
    <source>
        <dbReference type="ARBA" id="ARBA00023274"/>
    </source>
</evidence>
<accession>A0AAP0NC66</accession>
<dbReference type="SUPFAM" id="SSF48662">
    <property type="entry name" value="Ribosomal protein L39e"/>
    <property type="match status" value="1"/>
</dbReference>
<evidence type="ECO:0008006" key="7">
    <source>
        <dbReference type="Google" id="ProtNLM"/>
    </source>
</evidence>
<keyword evidence="6" id="KW-1185">Reference proteome</keyword>